<organism evidence="2 3">
    <name type="scientific">Bacillus pseudomycoides</name>
    <dbReference type="NCBI Taxonomy" id="64104"/>
    <lineage>
        <taxon>Bacteria</taxon>
        <taxon>Bacillati</taxon>
        <taxon>Bacillota</taxon>
        <taxon>Bacilli</taxon>
        <taxon>Bacillales</taxon>
        <taxon>Bacillaceae</taxon>
        <taxon>Bacillus</taxon>
        <taxon>Bacillus cereus group</taxon>
    </lineage>
</organism>
<comment type="caution">
    <text evidence="2">The sequence shown here is derived from an EMBL/GenBank/DDBJ whole genome shotgun (WGS) entry which is preliminary data.</text>
</comment>
<evidence type="ECO:0000313" key="3">
    <source>
        <dbReference type="Proteomes" id="UP000195321"/>
    </source>
</evidence>
<sequence length="115" mass="13121">MSNYLRSEFIENAGGCIVSKNILDGNGKLKWLVRDESVNSVDNGWRFFSDIDDDDYVNDPNNLVVCDFNTVAQIEPAILAIYFFPVGSDLQLVVEDGKRYFVDNITEEVVDFLYH</sequence>
<feature type="domain" description="Immunity protein Imm33" evidence="1">
    <location>
        <begin position="16"/>
        <end position="100"/>
    </location>
</feature>
<dbReference type="Proteomes" id="UP000195321">
    <property type="component" value="Unassembled WGS sequence"/>
</dbReference>
<evidence type="ECO:0000313" key="2">
    <source>
        <dbReference type="EMBL" id="OUM50279.1"/>
    </source>
</evidence>
<gene>
    <name evidence="2" type="ORF">BW425_04150</name>
</gene>
<proteinExistence type="predicted"/>
<evidence type="ECO:0000259" key="1">
    <source>
        <dbReference type="Pfam" id="PF09951"/>
    </source>
</evidence>
<protein>
    <recommendedName>
        <fullName evidence="1">Immunity protein Imm33 domain-containing protein</fullName>
    </recommendedName>
</protein>
<accession>A0A1Y3MIK1</accession>
<dbReference type="AlphaFoldDB" id="A0A1Y3MIK1"/>
<reference evidence="2 3" key="1">
    <citation type="submission" date="2017-02" db="EMBL/GenBank/DDBJ databases">
        <title>Bacillus pseudomycoides isolate FSL K6-0042.</title>
        <authorList>
            <person name="Kovac J."/>
        </authorList>
    </citation>
    <scope>NUCLEOTIDE SEQUENCE [LARGE SCALE GENOMIC DNA]</scope>
    <source>
        <strain evidence="2 3">FSL K6-0042</strain>
    </source>
</reference>
<dbReference type="EMBL" id="MWPX01000002">
    <property type="protein sequence ID" value="OUM50279.1"/>
    <property type="molecule type" value="Genomic_DNA"/>
</dbReference>
<dbReference type="InterPro" id="IPR018689">
    <property type="entry name" value="Imm33_dom"/>
</dbReference>
<name>A0A1Y3MIK1_9BACI</name>
<dbReference type="RefSeq" id="WP_016115364.1">
    <property type="nucleotide sequence ID" value="NZ_CP189809.1"/>
</dbReference>
<dbReference type="Pfam" id="PF09951">
    <property type="entry name" value="Imm33"/>
    <property type="match status" value="1"/>
</dbReference>